<dbReference type="AlphaFoldDB" id="A0A6M3XUK7"/>
<gene>
    <name evidence="1" type="ORF">TM448B02595_0003</name>
</gene>
<accession>A0A6M3XUK7</accession>
<evidence type="ECO:0000313" key="1">
    <source>
        <dbReference type="EMBL" id="QJI01510.1"/>
    </source>
</evidence>
<sequence>MKVQFACNCLCPECGQPMLDNLAQKRMVCVEPGCPSNGKFYRLPEIEVEPIEVKDL</sequence>
<dbReference type="EMBL" id="MT144929">
    <property type="protein sequence ID" value="QJI01510.1"/>
    <property type="molecule type" value="Genomic_DNA"/>
</dbReference>
<name>A0A6M3XUK7_9ZZZZ</name>
<organism evidence="1">
    <name type="scientific">viral metagenome</name>
    <dbReference type="NCBI Taxonomy" id="1070528"/>
    <lineage>
        <taxon>unclassified sequences</taxon>
        <taxon>metagenomes</taxon>
        <taxon>organismal metagenomes</taxon>
    </lineage>
</organism>
<reference evidence="1" key="1">
    <citation type="submission" date="2020-03" db="EMBL/GenBank/DDBJ databases">
        <title>The deep terrestrial virosphere.</title>
        <authorList>
            <person name="Holmfeldt K."/>
            <person name="Nilsson E."/>
            <person name="Simone D."/>
            <person name="Lopez-Fernandez M."/>
            <person name="Wu X."/>
            <person name="de Brujin I."/>
            <person name="Lundin D."/>
            <person name="Andersson A."/>
            <person name="Bertilsson S."/>
            <person name="Dopson M."/>
        </authorList>
    </citation>
    <scope>NUCLEOTIDE SEQUENCE</scope>
    <source>
        <strain evidence="1">TM448B02595</strain>
    </source>
</reference>
<protein>
    <submittedName>
        <fullName evidence="1">Uncharacterized protein</fullName>
    </submittedName>
</protein>
<proteinExistence type="predicted"/>